<dbReference type="HOGENOM" id="CLU_3323252_0_0_3"/>
<evidence type="ECO:0000313" key="1">
    <source>
        <dbReference type="EMBL" id="ABW30473.1"/>
    </source>
</evidence>
<name>B0CDZ9_ACAM1</name>
<reference evidence="1 2" key="1">
    <citation type="journal article" date="2008" name="Proc. Natl. Acad. Sci. U.S.A.">
        <title>Niche adaptation and genome expansion in the chlorophyll d-producing cyanobacterium Acaryochloris marina.</title>
        <authorList>
            <person name="Swingley W.D."/>
            <person name="Chen M."/>
            <person name="Cheung P.C."/>
            <person name="Conrad A.L."/>
            <person name="Dejesa L.C."/>
            <person name="Hao J."/>
            <person name="Honchak B.M."/>
            <person name="Karbach L.E."/>
            <person name="Kurdoglu A."/>
            <person name="Lahiri S."/>
            <person name="Mastrian S.D."/>
            <person name="Miyashita H."/>
            <person name="Page L."/>
            <person name="Ramakrishna P."/>
            <person name="Satoh S."/>
            <person name="Sattley W.M."/>
            <person name="Shimada Y."/>
            <person name="Taylor H.L."/>
            <person name="Tomo T."/>
            <person name="Tsuchiya T."/>
            <person name="Wang Z.T."/>
            <person name="Raymond J."/>
            <person name="Mimuro M."/>
            <person name="Blankenship R.E."/>
            <person name="Touchman J.W."/>
        </authorList>
    </citation>
    <scope>NUCLEOTIDE SEQUENCE [LARGE SCALE GENOMIC DNA]</scope>
    <source>
        <strain evidence="2">MBIC 11017</strain>
    </source>
</reference>
<organism evidence="1 2">
    <name type="scientific">Acaryochloris marina (strain MBIC 11017)</name>
    <dbReference type="NCBI Taxonomy" id="329726"/>
    <lineage>
        <taxon>Bacteria</taxon>
        <taxon>Bacillati</taxon>
        <taxon>Cyanobacteriota</taxon>
        <taxon>Cyanophyceae</taxon>
        <taxon>Acaryochloridales</taxon>
        <taxon>Acaryochloridaceae</taxon>
        <taxon>Acaryochloris</taxon>
    </lineage>
</organism>
<gene>
    <name evidence="1" type="ordered locus">AM1_5520</name>
</gene>
<protein>
    <submittedName>
        <fullName evidence="1">Uncharacterized protein</fullName>
    </submittedName>
</protein>
<sequence length="38" mass="4331">MAQMVLKICDIFLQTLTPEGFLRWLVDDMNQLAASNGF</sequence>
<accession>B0CDZ9</accession>
<dbReference type="Proteomes" id="UP000000268">
    <property type="component" value="Chromosome"/>
</dbReference>
<dbReference type="KEGG" id="amr:AM1_5520"/>
<proteinExistence type="predicted"/>
<dbReference type="AlphaFoldDB" id="B0CDZ9"/>
<dbReference type="EMBL" id="CP000828">
    <property type="protein sequence ID" value="ABW30473.1"/>
    <property type="molecule type" value="Genomic_DNA"/>
</dbReference>
<keyword evidence="2" id="KW-1185">Reference proteome</keyword>
<evidence type="ECO:0000313" key="2">
    <source>
        <dbReference type="Proteomes" id="UP000000268"/>
    </source>
</evidence>